<dbReference type="Proteomes" id="UP001259832">
    <property type="component" value="Unassembled WGS sequence"/>
</dbReference>
<feature type="region of interest" description="Disordered" evidence="1">
    <location>
        <begin position="1"/>
        <end position="32"/>
    </location>
</feature>
<dbReference type="InterPro" id="IPR035927">
    <property type="entry name" value="DUSP-like_sf"/>
</dbReference>
<feature type="region of interest" description="Disordered" evidence="1">
    <location>
        <begin position="190"/>
        <end position="222"/>
    </location>
</feature>
<accession>A0AAD9G3R6</accession>
<comment type="caution">
    <text evidence="3">The sequence shown here is derived from an EMBL/GenBank/DDBJ whole genome shotgun (WGS) entry which is preliminary data.</text>
</comment>
<feature type="region of interest" description="Disordered" evidence="1">
    <location>
        <begin position="141"/>
        <end position="177"/>
    </location>
</feature>
<keyword evidence="4" id="KW-1185">Reference proteome</keyword>
<proteinExistence type="predicted"/>
<protein>
    <recommendedName>
        <fullName evidence="2">DUSP domain-containing protein</fullName>
    </recommendedName>
</protein>
<dbReference type="Gene3D" id="3.30.2230.10">
    <property type="entry name" value="DUSP-like"/>
    <property type="match status" value="1"/>
</dbReference>
<feature type="domain" description="DUSP" evidence="2">
    <location>
        <begin position="370"/>
        <end position="482"/>
    </location>
</feature>
<feature type="compositionally biased region" description="Polar residues" evidence="1">
    <location>
        <begin position="21"/>
        <end position="32"/>
    </location>
</feature>
<feature type="compositionally biased region" description="Polar residues" evidence="1">
    <location>
        <begin position="143"/>
        <end position="155"/>
    </location>
</feature>
<dbReference type="Pfam" id="PF06337">
    <property type="entry name" value="DUSP"/>
    <property type="match status" value="1"/>
</dbReference>
<dbReference type="AlphaFoldDB" id="A0AAD9G3R6"/>
<dbReference type="SUPFAM" id="SSF143791">
    <property type="entry name" value="DUSP-like"/>
    <property type="match status" value="1"/>
</dbReference>
<dbReference type="GO" id="GO:0004843">
    <property type="term" value="F:cysteine-type deubiquitinase activity"/>
    <property type="evidence" value="ECO:0007669"/>
    <property type="project" value="InterPro"/>
</dbReference>
<evidence type="ECO:0000313" key="4">
    <source>
        <dbReference type="Proteomes" id="UP001259832"/>
    </source>
</evidence>
<organism evidence="3 4">
    <name type="scientific">Phytophthora citrophthora</name>
    <dbReference type="NCBI Taxonomy" id="4793"/>
    <lineage>
        <taxon>Eukaryota</taxon>
        <taxon>Sar</taxon>
        <taxon>Stramenopiles</taxon>
        <taxon>Oomycota</taxon>
        <taxon>Peronosporomycetes</taxon>
        <taxon>Peronosporales</taxon>
        <taxon>Peronosporaceae</taxon>
        <taxon>Phytophthora</taxon>
    </lineage>
</organism>
<sequence>MLARLSGIKSPLKKNRPVETPGSTPTGDFSPLSSGIIKPSSVIVAGMDITNWATVEVNIPAGPLGILLDGSCSEAAILDDFAPVTRDGAPGAVEVNGNVPCGSILIGMDNTDFLQPRKNLEEIGIILREAAHLKRQLRFKVPPQSSQKLESPQNPQDDDKLKLIPGSSSSSLVDGDEAPKAVNKLWKGLRSTKGEEQPVPQLSPVQKSSGQSPSFVRVTGMDDNSLGFDKRPYVPSSTENVVRLEVPPGALGLNLDGSVAARAVVLGFTPLPDGSRGALERSGSVSSGAEIVEINGEDVSKEPLAGIRERLGRISDEPRSLSFRLPAPIKVTVLPKSPVSSPLASPSRRVSAVSMMRMSLVQASLPTYKEDLELRRRLEFQLVMSHDRKEIKFKECWFAVHSEWMNRWVAFVGKGGPEPGPISNHELLLPGFTSGQDPNQTAVVRPGLVIMKDYRFVTPMVWTLLAALHGPGDAPPLARFILDIYSEAPEDVNEFAREPTAQASGMAVSLREQCQVEVK</sequence>
<evidence type="ECO:0000313" key="3">
    <source>
        <dbReference type="EMBL" id="KAK1931442.1"/>
    </source>
</evidence>
<dbReference type="InterPro" id="IPR006615">
    <property type="entry name" value="Pept_C19_DUSP"/>
</dbReference>
<gene>
    <name evidence="3" type="ORF">P3T76_013198</name>
</gene>
<reference evidence="3" key="1">
    <citation type="submission" date="2023-08" db="EMBL/GenBank/DDBJ databases">
        <title>Reference Genome Resource for the Citrus Pathogen Phytophthora citrophthora.</title>
        <authorList>
            <person name="Moller H."/>
            <person name="Coetzee B."/>
            <person name="Rose L.J."/>
            <person name="Van Niekerk J.M."/>
        </authorList>
    </citation>
    <scope>NUCLEOTIDE SEQUENCE</scope>
    <source>
        <strain evidence="3">STE-U-9442</strain>
    </source>
</reference>
<feature type="compositionally biased region" description="Polar residues" evidence="1">
    <location>
        <begin position="203"/>
        <end position="214"/>
    </location>
</feature>
<dbReference type="EMBL" id="JASMQC010000034">
    <property type="protein sequence ID" value="KAK1931442.1"/>
    <property type="molecule type" value="Genomic_DNA"/>
</dbReference>
<evidence type="ECO:0000256" key="1">
    <source>
        <dbReference type="SAM" id="MobiDB-lite"/>
    </source>
</evidence>
<evidence type="ECO:0000259" key="2">
    <source>
        <dbReference type="PROSITE" id="PS51283"/>
    </source>
</evidence>
<name>A0AAD9G3R6_9STRA</name>
<dbReference type="PROSITE" id="PS51283">
    <property type="entry name" value="DUSP"/>
    <property type="match status" value="1"/>
</dbReference>